<accession>A0A3E4F4Q9</accession>
<gene>
    <name evidence="3" type="ORF">DW860_12575</name>
    <name evidence="2" type="ORF">DW924_04230</name>
    <name evidence="1" type="ORF">DXD84_09385</name>
</gene>
<evidence type="ECO:0000313" key="5">
    <source>
        <dbReference type="Proteomes" id="UP000284742"/>
    </source>
</evidence>
<name>A0A3E4F4Q9_9FIRM</name>
<dbReference type="EMBL" id="QSHK01000010">
    <property type="protein sequence ID" value="RHC04712.1"/>
    <property type="molecule type" value="Genomic_DNA"/>
</dbReference>
<dbReference type="AlphaFoldDB" id="A0A3E4F4Q9"/>
<dbReference type="EMBL" id="QSOI01000010">
    <property type="protein sequence ID" value="RGI83821.1"/>
    <property type="molecule type" value="Genomic_DNA"/>
</dbReference>
<sequence>MNKVLVTGLGIAREFGICDSCNLDFSWLANNPSTILWADQLYIPYSSFEAQVKQMERKDEKIISLFLNMAEDHGMIKKVDLSDMYQESVGEQIYQKMLTDSQALLKTFPEVIKKGDKGVPNEIIIGEEGYCGAWMSAIYAGIRIARDIGANCLFSKREHNFLKYLYGMESNKLDINNVYSEIFSLYMPEGLAIHNYAFVNEDKCKQCAHYKQCKESYLCDTEQALKKMFKWRDYDELQQAKEEINKIIVLKNEVSSQNDINDIIREFKVRQDRINRNIYNRFPKIKRWTKTTMVLATPLTIASAISGNIPMTVGSAVVTGIAQATENILEIYKNKNNWVGFVNDMKNDAV</sequence>
<evidence type="ECO:0000313" key="1">
    <source>
        <dbReference type="EMBL" id="RGI83821.1"/>
    </source>
</evidence>
<dbReference type="Proteomes" id="UP000260664">
    <property type="component" value="Unassembled WGS sequence"/>
</dbReference>
<comment type="caution">
    <text evidence="1">The sequence shown here is derived from an EMBL/GenBank/DDBJ whole genome shotgun (WGS) entry which is preliminary data.</text>
</comment>
<dbReference type="RefSeq" id="WP_117495259.1">
    <property type="nucleotide sequence ID" value="NZ_AP031430.1"/>
</dbReference>
<evidence type="ECO:0000313" key="6">
    <source>
        <dbReference type="Proteomes" id="UP000285642"/>
    </source>
</evidence>
<reference evidence="4 5" key="1">
    <citation type="submission" date="2018-08" db="EMBL/GenBank/DDBJ databases">
        <title>A genome reference for cultivated species of the human gut microbiota.</title>
        <authorList>
            <person name="Zou Y."/>
            <person name="Xue W."/>
            <person name="Luo G."/>
        </authorList>
    </citation>
    <scope>NUCLEOTIDE SEQUENCE [LARGE SCALE GENOMIC DNA]</scope>
    <source>
        <strain evidence="3 5">AM37-5</strain>
        <strain evidence="2 6">AM42-8</strain>
        <strain evidence="1 4">TM09-19AC</strain>
    </source>
</reference>
<organism evidence="1 4">
    <name type="scientific">Dorea formicigenerans</name>
    <dbReference type="NCBI Taxonomy" id="39486"/>
    <lineage>
        <taxon>Bacteria</taxon>
        <taxon>Bacillati</taxon>
        <taxon>Bacillota</taxon>
        <taxon>Clostridia</taxon>
        <taxon>Lachnospirales</taxon>
        <taxon>Lachnospiraceae</taxon>
        <taxon>Dorea</taxon>
    </lineage>
</organism>
<dbReference type="Proteomes" id="UP000284742">
    <property type="component" value="Unassembled WGS sequence"/>
</dbReference>
<evidence type="ECO:0000313" key="3">
    <source>
        <dbReference type="EMBL" id="RHC04712.1"/>
    </source>
</evidence>
<evidence type="ECO:0000313" key="2">
    <source>
        <dbReference type="EMBL" id="RHA71825.1"/>
    </source>
</evidence>
<proteinExistence type="predicted"/>
<evidence type="ECO:0000313" key="4">
    <source>
        <dbReference type="Proteomes" id="UP000260664"/>
    </source>
</evidence>
<dbReference type="EMBL" id="QSFS01000003">
    <property type="protein sequence ID" value="RHA71825.1"/>
    <property type="molecule type" value="Genomic_DNA"/>
</dbReference>
<protein>
    <submittedName>
        <fullName evidence="1">Uncharacterized protein</fullName>
    </submittedName>
</protein>
<dbReference type="Proteomes" id="UP000285642">
    <property type="component" value="Unassembled WGS sequence"/>
</dbReference>